<evidence type="ECO:0000313" key="2">
    <source>
        <dbReference type="Proteomes" id="UP000475862"/>
    </source>
</evidence>
<sequence>MTYGLHRRSYALYVAHTSISVSISIPLGHDREGVFYDRANQENCTKTMWQIFFSVIPDSLLKVLVPLLSIRIRSSKNHNKKKKKLENKTCANNERIADCCSLDRIQDDNSGSQTVVRIPLVVRERLHGGTLISYNIYPPPAWNLKPTLLIDLSVWSTCVYDKNSHLSDLQATVYYYLVSTSFRPYPVTLKVIDKSFKQYYNIIPKISPDSIGIYSKTTRDTICHKGLYWDSVRMQPKKGMVDLHSDNIELYCLKEIYRCVQKIAYSLCINVIILGSNFRYWVLEVNSLASPIDFAGPALYNILNELSMTTESSLFTLLVRFRYLPQATVFLESDVDFTLMTNFCRK</sequence>
<proteinExistence type="predicted"/>
<evidence type="ECO:0008006" key="3">
    <source>
        <dbReference type="Google" id="ProtNLM"/>
    </source>
</evidence>
<protein>
    <recommendedName>
        <fullName evidence="3">ATP-grasp domain-containing protein</fullName>
    </recommendedName>
</protein>
<keyword evidence="2" id="KW-1185">Reference proteome</keyword>
<evidence type="ECO:0000313" key="1">
    <source>
        <dbReference type="EMBL" id="KAE9533577.1"/>
    </source>
</evidence>
<name>A0A6G0TJY4_APHGL</name>
<dbReference type="EMBL" id="VYZN01000034">
    <property type="protein sequence ID" value="KAE9533577.1"/>
    <property type="molecule type" value="Genomic_DNA"/>
</dbReference>
<gene>
    <name evidence="1" type="ORF">AGLY_009215</name>
</gene>
<dbReference type="AlphaFoldDB" id="A0A6G0TJY4"/>
<dbReference type="Proteomes" id="UP000475862">
    <property type="component" value="Unassembled WGS sequence"/>
</dbReference>
<comment type="caution">
    <text evidence="1">The sequence shown here is derived from an EMBL/GenBank/DDBJ whole genome shotgun (WGS) entry which is preliminary data.</text>
</comment>
<organism evidence="1 2">
    <name type="scientific">Aphis glycines</name>
    <name type="common">Soybean aphid</name>
    <dbReference type="NCBI Taxonomy" id="307491"/>
    <lineage>
        <taxon>Eukaryota</taxon>
        <taxon>Metazoa</taxon>
        <taxon>Ecdysozoa</taxon>
        <taxon>Arthropoda</taxon>
        <taxon>Hexapoda</taxon>
        <taxon>Insecta</taxon>
        <taxon>Pterygota</taxon>
        <taxon>Neoptera</taxon>
        <taxon>Paraneoptera</taxon>
        <taxon>Hemiptera</taxon>
        <taxon>Sternorrhyncha</taxon>
        <taxon>Aphidomorpha</taxon>
        <taxon>Aphidoidea</taxon>
        <taxon>Aphididae</taxon>
        <taxon>Aphidini</taxon>
        <taxon>Aphis</taxon>
        <taxon>Aphis</taxon>
    </lineage>
</organism>
<accession>A0A6G0TJY4</accession>
<reference evidence="1 2" key="1">
    <citation type="submission" date="2019-08" db="EMBL/GenBank/DDBJ databases">
        <title>The genome of the soybean aphid Biotype 1, its phylome, world population structure and adaptation to the North American continent.</title>
        <authorList>
            <person name="Giordano R."/>
            <person name="Donthu R.K."/>
            <person name="Hernandez A.G."/>
            <person name="Wright C.L."/>
            <person name="Zimin A.V."/>
        </authorList>
    </citation>
    <scope>NUCLEOTIDE SEQUENCE [LARGE SCALE GENOMIC DNA]</scope>
    <source>
        <tissue evidence="1">Whole aphids</tissue>
    </source>
</reference>